<dbReference type="Pfam" id="PF00326">
    <property type="entry name" value="Peptidase_S9"/>
    <property type="match status" value="1"/>
</dbReference>
<dbReference type="PANTHER" id="PTHR11731:SF193">
    <property type="entry name" value="DIPEPTIDYL PEPTIDASE 9"/>
    <property type="match status" value="1"/>
</dbReference>
<dbReference type="InterPro" id="IPR001375">
    <property type="entry name" value="Peptidase_S9_cat"/>
</dbReference>
<gene>
    <name evidence="4" type="ORF">GCM10023307_14100</name>
</gene>
<keyword evidence="1" id="KW-0732">Signal</keyword>
<dbReference type="InterPro" id="IPR029058">
    <property type="entry name" value="AB_hydrolase_fold"/>
</dbReference>
<feature type="chain" id="PRO_5046807199" evidence="1">
    <location>
        <begin position="19"/>
        <end position="754"/>
    </location>
</feature>
<dbReference type="Pfam" id="PF00930">
    <property type="entry name" value="DPPIV_N"/>
    <property type="match status" value="1"/>
</dbReference>
<comment type="caution">
    <text evidence="4">The sequence shown here is derived from an EMBL/GenBank/DDBJ whole genome shotgun (WGS) entry which is preliminary data.</text>
</comment>
<sequence length="754" mass="82819">MRLSAALLCLMLATPALADASTPPPTPGLTLDAITGDAPLSGPTLLKPQIAPDGSRVTFLRGKDSDRNRLDLWAFEVATGKTALLVDSADVLPGEEVLSDEEKARRERQRTAALSGIVDYQWSPDGKTLLFPLGGELYLYDLSKSGRTAVRKLTTGAGFATDPKVSPKGGFVSFIRGRNLWVIEVATGDEIQLTADGSGTIGNGVAEFVADEEMGRHTGYWWAPDDSAIAFARIDESGVPVQKRYEVYPDRTEVVEQRYPAAGDTNVAIRLATIAPKRGATPRWVDLGNNADIYLARVDWRDPRRLTFQRQSRDQRRLELIEVELASGIQRALIVETAKTWVPLHDALRFLKDGRFLWSSERSGFEHLYLASEDGRQLKPLTRGDWPVDALLAVDEAKGLVYFSAGRTADGQADARQSQLHVVPLAGGRIRTLSTERGMHAASFAKNASVYVDSWSNAGMPPQIALHRADGTFVANLIDNDPAKPDHPYAKYMATHRPVEFGTLTAADGKTPLHYSLIKPPGFDPAKRYPVLVYVYGGPAAQTVTDSWPGRGDHFFNQYMAQQGYVVFSLDNRGTPRRGAAFGGALYAKQGTVEVADQRAGVAWLRAQPWVDGERIGVHGWSNGGYMTLMLLAKAADDYACGVAGAPVTDWALYDTHYTERYMDLPAANVDGYREASVFTHIDGIRPDALLLIHGMADDNVLFGNSTKLMSLLQKRAVPFELMTYPGAKHGLRGRDALHRYRLTQTYLDRCLKR</sequence>
<reference evidence="5" key="1">
    <citation type="journal article" date="2019" name="Int. J. Syst. Evol. Microbiol.">
        <title>The Global Catalogue of Microorganisms (GCM) 10K type strain sequencing project: providing services to taxonomists for standard genome sequencing and annotation.</title>
        <authorList>
            <consortium name="The Broad Institute Genomics Platform"/>
            <consortium name="The Broad Institute Genome Sequencing Center for Infectious Disease"/>
            <person name="Wu L."/>
            <person name="Ma J."/>
        </authorList>
    </citation>
    <scope>NUCLEOTIDE SEQUENCE [LARGE SCALE GENOMIC DNA]</scope>
    <source>
        <strain evidence="5">JCM 18204</strain>
    </source>
</reference>
<accession>A0ABP9B6P5</accession>
<name>A0ABP9B6P5_9GAMM</name>
<evidence type="ECO:0000259" key="3">
    <source>
        <dbReference type="Pfam" id="PF00930"/>
    </source>
</evidence>
<protein>
    <submittedName>
        <fullName evidence="4">S9 family peptidase</fullName>
    </submittedName>
</protein>
<evidence type="ECO:0000259" key="2">
    <source>
        <dbReference type="Pfam" id="PF00326"/>
    </source>
</evidence>
<organism evidence="4 5">
    <name type="scientific">Lysobacter hankyongensis</name>
    <dbReference type="NCBI Taxonomy" id="1176535"/>
    <lineage>
        <taxon>Bacteria</taxon>
        <taxon>Pseudomonadati</taxon>
        <taxon>Pseudomonadota</taxon>
        <taxon>Gammaproteobacteria</taxon>
        <taxon>Lysobacterales</taxon>
        <taxon>Lysobacteraceae</taxon>
        <taxon>Lysobacter</taxon>
    </lineage>
</organism>
<dbReference type="EMBL" id="BAABJE010000005">
    <property type="protein sequence ID" value="GAA4790008.1"/>
    <property type="molecule type" value="Genomic_DNA"/>
</dbReference>
<dbReference type="Gene3D" id="3.40.50.1820">
    <property type="entry name" value="alpha/beta hydrolase"/>
    <property type="match status" value="1"/>
</dbReference>
<dbReference type="PANTHER" id="PTHR11731">
    <property type="entry name" value="PROTEASE FAMILY S9B,C DIPEPTIDYL-PEPTIDASE IV-RELATED"/>
    <property type="match status" value="1"/>
</dbReference>
<evidence type="ECO:0000313" key="4">
    <source>
        <dbReference type="EMBL" id="GAA4790008.1"/>
    </source>
</evidence>
<proteinExistence type="predicted"/>
<dbReference type="Proteomes" id="UP001499959">
    <property type="component" value="Unassembled WGS sequence"/>
</dbReference>
<dbReference type="SUPFAM" id="SSF53474">
    <property type="entry name" value="alpha/beta-Hydrolases"/>
    <property type="match status" value="1"/>
</dbReference>
<feature type="domain" description="Peptidase S9 prolyl oligopeptidase catalytic" evidence="2">
    <location>
        <begin position="558"/>
        <end position="753"/>
    </location>
</feature>
<evidence type="ECO:0000256" key="1">
    <source>
        <dbReference type="SAM" id="SignalP"/>
    </source>
</evidence>
<evidence type="ECO:0000313" key="5">
    <source>
        <dbReference type="Proteomes" id="UP001499959"/>
    </source>
</evidence>
<feature type="signal peptide" evidence="1">
    <location>
        <begin position="1"/>
        <end position="18"/>
    </location>
</feature>
<keyword evidence="5" id="KW-1185">Reference proteome</keyword>
<dbReference type="InterPro" id="IPR050278">
    <property type="entry name" value="Serine_Prot_S9B/DPPIV"/>
</dbReference>
<feature type="domain" description="Dipeptidylpeptidase IV N-terminal" evidence="3">
    <location>
        <begin position="124"/>
        <end position="462"/>
    </location>
</feature>
<dbReference type="SUPFAM" id="SSF82171">
    <property type="entry name" value="DPP6 N-terminal domain-like"/>
    <property type="match status" value="1"/>
</dbReference>
<dbReference type="Gene3D" id="2.140.10.30">
    <property type="entry name" value="Dipeptidylpeptidase IV, N-terminal domain"/>
    <property type="match status" value="1"/>
</dbReference>
<dbReference type="RefSeq" id="WP_345302605.1">
    <property type="nucleotide sequence ID" value="NZ_BAABJE010000005.1"/>
</dbReference>
<dbReference type="InterPro" id="IPR002469">
    <property type="entry name" value="Peptidase_S9B_N"/>
</dbReference>